<evidence type="ECO:0000313" key="7">
    <source>
        <dbReference type="Proteomes" id="UP000218767"/>
    </source>
</evidence>
<dbReference type="InterPro" id="IPR005801">
    <property type="entry name" value="ADC_synthase"/>
</dbReference>
<keyword evidence="2" id="KW-0808">Transferase</keyword>
<evidence type="ECO:0000256" key="2">
    <source>
        <dbReference type="ARBA" id="ARBA00022679"/>
    </source>
</evidence>
<gene>
    <name evidence="6" type="primary">pabB</name>
    <name evidence="6" type="ORF">COB20_11330</name>
</gene>
<organism evidence="6 7">
    <name type="scientific">SAR86 cluster bacterium</name>
    <dbReference type="NCBI Taxonomy" id="2030880"/>
    <lineage>
        <taxon>Bacteria</taxon>
        <taxon>Pseudomonadati</taxon>
        <taxon>Pseudomonadota</taxon>
        <taxon>Gammaproteobacteria</taxon>
        <taxon>SAR86 cluster</taxon>
    </lineage>
</organism>
<dbReference type="Gene3D" id="3.60.120.10">
    <property type="entry name" value="Anthranilate synthase"/>
    <property type="match status" value="1"/>
</dbReference>
<evidence type="ECO:0000259" key="5">
    <source>
        <dbReference type="Pfam" id="PF04715"/>
    </source>
</evidence>
<dbReference type="GO" id="GO:0046820">
    <property type="term" value="F:4-amino-4-deoxychorismate synthase activity"/>
    <property type="evidence" value="ECO:0007669"/>
    <property type="project" value="UniProtKB-EC"/>
</dbReference>
<dbReference type="Proteomes" id="UP000218767">
    <property type="component" value="Unassembled WGS sequence"/>
</dbReference>
<dbReference type="NCBIfam" id="TIGR00553">
    <property type="entry name" value="pabB"/>
    <property type="match status" value="1"/>
</dbReference>
<dbReference type="InterPro" id="IPR006805">
    <property type="entry name" value="Anth_synth_I_N"/>
</dbReference>
<dbReference type="InterPro" id="IPR019999">
    <property type="entry name" value="Anth_synth_I-like"/>
</dbReference>
<dbReference type="PANTHER" id="PTHR11236:SF50">
    <property type="entry name" value="AMINODEOXYCHORISMATE SYNTHASE COMPONENT 1"/>
    <property type="match status" value="1"/>
</dbReference>
<dbReference type="InterPro" id="IPR005802">
    <property type="entry name" value="ADC_synth_comp_1"/>
</dbReference>
<dbReference type="PRINTS" id="PR00095">
    <property type="entry name" value="ANTSNTHASEI"/>
</dbReference>
<dbReference type="Pfam" id="PF00425">
    <property type="entry name" value="Chorismate_bind"/>
    <property type="match status" value="1"/>
</dbReference>
<name>A0A2A4X0P7_9GAMM</name>
<dbReference type="SUPFAM" id="SSF56322">
    <property type="entry name" value="ADC synthase"/>
    <property type="match status" value="1"/>
</dbReference>
<evidence type="ECO:0000259" key="4">
    <source>
        <dbReference type="Pfam" id="PF00425"/>
    </source>
</evidence>
<evidence type="ECO:0000256" key="1">
    <source>
        <dbReference type="ARBA" id="ARBA00013139"/>
    </source>
</evidence>
<protein>
    <recommendedName>
        <fullName evidence="1">aminodeoxychorismate synthase</fullName>
        <ecNumber evidence="1">2.6.1.85</ecNumber>
    </recommendedName>
</protein>
<comment type="caution">
    <text evidence="6">The sequence shown here is derived from an EMBL/GenBank/DDBJ whole genome shotgun (WGS) entry which is preliminary data.</text>
</comment>
<dbReference type="GO" id="GO:0000162">
    <property type="term" value="P:L-tryptophan biosynthetic process"/>
    <property type="evidence" value="ECO:0007669"/>
    <property type="project" value="TreeGrafter"/>
</dbReference>
<feature type="domain" description="Chorismate-utilising enzyme C-terminal" evidence="4">
    <location>
        <begin position="198"/>
        <end position="451"/>
    </location>
</feature>
<dbReference type="GO" id="GO:0009396">
    <property type="term" value="P:folic acid-containing compound biosynthetic process"/>
    <property type="evidence" value="ECO:0007669"/>
    <property type="project" value="InterPro"/>
</dbReference>
<dbReference type="AlphaFoldDB" id="A0A2A4X0P7"/>
<accession>A0A2A4X0P7</accession>
<reference evidence="7" key="1">
    <citation type="submission" date="2017-08" db="EMBL/GenBank/DDBJ databases">
        <title>A dynamic microbial community with high functional redundancy inhabits the cold, oxic subseafloor aquifer.</title>
        <authorList>
            <person name="Tully B.J."/>
            <person name="Wheat C.G."/>
            <person name="Glazer B.T."/>
            <person name="Huber J.A."/>
        </authorList>
    </citation>
    <scope>NUCLEOTIDE SEQUENCE [LARGE SCALE GENOMIC DNA]</scope>
</reference>
<dbReference type="Pfam" id="PF04715">
    <property type="entry name" value="Anth_synt_I_N"/>
    <property type="match status" value="1"/>
</dbReference>
<proteinExistence type="predicted"/>
<dbReference type="EC" id="2.6.1.85" evidence="1"/>
<dbReference type="EMBL" id="NVUL01000061">
    <property type="protein sequence ID" value="PCI76173.1"/>
    <property type="molecule type" value="Genomic_DNA"/>
</dbReference>
<feature type="region of interest" description="Disordered" evidence="3">
    <location>
        <begin position="279"/>
        <end position="302"/>
    </location>
</feature>
<feature type="domain" description="Anthranilate synthase component I N-terminal" evidence="5">
    <location>
        <begin position="19"/>
        <end position="151"/>
    </location>
</feature>
<sequence length="463" mass="50574">MPFTNTRSLPYCADSELYMRTLNGLGMPAFLDSANNGNSNARVDILAAAPVAHLKVENGALSCSDNVAELIGSSTNSNEFLSYIRVLKDKFLPSHKKECSDQPQLELEHAGTAIGYLGYPTLIGKADFSIIDAFVGIYLWTIVLDHESRSCDLRMHPSCSATTMDQTLASIEQSLDRTAATEPATFALESPFANGTSFAEYRKAFTEIKSRIDSGDCYQVNLTQSFTARGRGEPLAAYLKLRRATTAPFSAYIDWNSGALLSLSPERFVSLKQGAVLTQPVKGTRPRGGSKDEDRRLARELASSEKDRAENLMIVDLLRNDLGRVCETGSIEVNQLFTIESFSNVHHMVSNVEGRLRTGKDALDLLSSCYPGGSITGAPKLAAMEIIQNVEHTARRVYCGTVFYLGADGSLDSNITIRSLLWKSGVLSCWAGGGIVADSDCEQEYQECFDKIDNIFSALQEIS</sequence>
<evidence type="ECO:0000313" key="6">
    <source>
        <dbReference type="EMBL" id="PCI76173.1"/>
    </source>
</evidence>
<dbReference type="PANTHER" id="PTHR11236">
    <property type="entry name" value="AMINOBENZOATE/ANTHRANILATE SYNTHASE"/>
    <property type="match status" value="1"/>
</dbReference>
<feature type="compositionally biased region" description="Basic and acidic residues" evidence="3">
    <location>
        <begin position="289"/>
        <end position="302"/>
    </location>
</feature>
<dbReference type="InterPro" id="IPR015890">
    <property type="entry name" value="Chorismate_C"/>
</dbReference>
<evidence type="ECO:0000256" key="3">
    <source>
        <dbReference type="SAM" id="MobiDB-lite"/>
    </source>
</evidence>